<dbReference type="OrthoDB" id="276422at2759"/>
<evidence type="ECO:0000256" key="9">
    <source>
        <dbReference type="ARBA" id="ARBA00048552"/>
    </source>
</evidence>
<reference evidence="12" key="1">
    <citation type="journal article" date="2020" name="Stud. Mycol.">
        <title>101 Dothideomycetes genomes: a test case for predicting lifestyles and emergence of pathogens.</title>
        <authorList>
            <person name="Haridas S."/>
            <person name="Albert R."/>
            <person name="Binder M."/>
            <person name="Bloem J."/>
            <person name="Labutti K."/>
            <person name="Salamov A."/>
            <person name="Andreopoulos B."/>
            <person name="Baker S."/>
            <person name="Barry K."/>
            <person name="Bills G."/>
            <person name="Bluhm B."/>
            <person name="Cannon C."/>
            <person name="Castanera R."/>
            <person name="Culley D."/>
            <person name="Daum C."/>
            <person name="Ezra D."/>
            <person name="Gonzalez J."/>
            <person name="Henrissat B."/>
            <person name="Kuo A."/>
            <person name="Liang C."/>
            <person name="Lipzen A."/>
            <person name="Lutzoni F."/>
            <person name="Magnuson J."/>
            <person name="Mondo S."/>
            <person name="Nolan M."/>
            <person name="Ohm R."/>
            <person name="Pangilinan J."/>
            <person name="Park H.-J."/>
            <person name="Ramirez L."/>
            <person name="Alfaro M."/>
            <person name="Sun H."/>
            <person name="Tritt A."/>
            <person name="Yoshinaga Y."/>
            <person name="Zwiers L.-H."/>
            <person name="Turgeon B."/>
            <person name="Goodwin S."/>
            <person name="Spatafora J."/>
            <person name="Crous P."/>
            <person name="Grigoriev I."/>
        </authorList>
    </citation>
    <scope>NUCLEOTIDE SEQUENCE</scope>
    <source>
        <strain evidence="12">CBS 130266</strain>
    </source>
</reference>
<gene>
    <name evidence="12" type="ORF">EJ08DRAFT_651095</name>
</gene>
<dbReference type="EC" id="2.7.7.6" evidence="3"/>
<dbReference type="InterPro" id="IPR029262">
    <property type="entry name" value="RPOL_N"/>
</dbReference>
<organism evidence="12 13">
    <name type="scientific">Tothia fuscella</name>
    <dbReference type="NCBI Taxonomy" id="1048955"/>
    <lineage>
        <taxon>Eukaryota</taxon>
        <taxon>Fungi</taxon>
        <taxon>Dikarya</taxon>
        <taxon>Ascomycota</taxon>
        <taxon>Pezizomycotina</taxon>
        <taxon>Dothideomycetes</taxon>
        <taxon>Pleosporomycetidae</taxon>
        <taxon>Venturiales</taxon>
        <taxon>Cylindrosympodiaceae</taxon>
        <taxon>Tothia</taxon>
    </lineage>
</organism>
<evidence type="ECO:0000256" key="4">
    <source>
        <dbReference type="ARBA" id="ARBA00022478"/>
    </source>
</evidence>
<name>A0A9P4NN15_9PEZI</name>
<dbReference type="Gene3D" id="1.10.150.20">
    <property type="entry name" value="5' to 3' exonuclease, C-terminal subdomain"/>
    <property type="match status" value="1"/>
</dbReference>
<keyword evidence="6" id="KW-0548">Nucleotidyltransferase</keyword>
<dbReference type="PANTHER" id="PTHR10102:SF0">
    <property type="entry name" value="DNA-DIRECTED RNA POLYMERASE, MITOCHONDRIAL"/>
    <property type="match status" value="1"/>
</dbReference>
<dbReference type="Pfam" id="PF00940">
    <property type="entry name" value="RNA_pol"/>
    <property type="match status" value="1"/>
</dbReference>
<keyword evidence="13" id="KW-1185">Reference proteome</keyword>
<dbReference type="InterPro" id="IPR024075">
    <property type="entry name" value="DNA-dir_RNA_pol_helix_hairp_sf"/>
</dbReference>
<comment type="caution">
    <text evidence="12">The sequence shown here is derived from an EMBL/GenBank/DDBJ whole genome shotgun (WGS) entry which is preliminary data.</text>
</comment>
<dbReference type="Gene3D" id="1.10.287.260">
    <property type="match status" value="1"/>
</dbReference>
<dbReference type="SMART" id="SM01311">
    <property type="entry name" value="RPOL_N"/>
    <property type="match status" value="1"/>
</dbReference>
<evidence type="ECO:0000256" key="3">
    <source>
        <dbReference type="ARBA" id="ARBA00012418"/>
    </source>
</evidence>
<evidence type="ECO:0000313" key="12">
    <source>
        <dbReference type="EMBL" id="KAF2428308.1"/>
    </source>
</evidence>
<comment type="catalytic activity">
    <reaction evidence="9">
        <text>RNA(n) + a ribonucleoside 5'-triphosphate = RNA(n+1) + diphosphate</text>
        <dbReference type="Rhea" id="RHEA:21248"/>
        <dbReference type="Rhea" id="RHEA-COMP:14527"/>
        <dbReference type="Rhea" id="RHEA-COMP:17342"/>
        <dbReference type="ChEBI" id="CHEBI:33019"/>
        <dbReference type="ChEBI" id="CHEBI:61557"/>
        <dbReference type="ChEBI" id="CHEBI:140395"/>
        <dbReference type="EC" id="2.7.7.6"/>
    </reaction>
</comment>
<evidence type="ECO:0000256" key="2">
    <source>
        <dbReference type="ARBA" id="ARBA00009493"/>
    </source>
</evidence>
<dbReference type="SUPFAM" id="SSF56672">
    <property type="entry name" value="DNA/RNA polymerases"/>
    <property type="match status" value="1"/>
</dbReference>
<accession>A0A9P4NN15</accession>
<evidence type="ECO:0000256" key="8">
    <source>
        <dbReference type="ARBA" id="ARBA00023163"/>
    </source>
</evidence>
<proteinExistence type="inferred from homology"/>
<keyword evidence="8" id="KW-0804">Transcription</keyword>
<dbReference type="PROSITE" id="PS00489">
    <property type="entry name" value="RNA_POL_PHAGE_2"/>
    <property type="match status" value="1"/>
</dbReference>
<evidence type="ECO:0000256" key="5">
    <source>
        <dbReference type="ARBA" id="ARBA00022679"/>
    </source>
</evidence>
<dbReference type="InterPro" id="IPR046950">
    <property type="entry name" value="DNA-dir_Rpol_C_phage-type"/>
</dbReference>
<feature type="domain" description="DNA-directed RNA polymerase N-terminal" evidence="11">
    <location>
        <begin position="359"/>
        <end position="692"/>
    </location>
</feature>
<dbReference type="GO" id="GO:0003899">
    <property type="term" value="F:DNA-directed RNA polymerase activity"/>
    <property type="evidence" value="ECO:0007669"/>
    <property type="project" value="UniProtKB-EC"/>
</dbReference>
<protein>
    <recommendedName>
        <fullName evidence="3">DNA-directed RNA polymerase</fullName>
        <ecNumber evidence="3">2.7.7.6</ecNumber>
    </recommendedName>
</protein>
<evidence type="ECO:0000313" key="13">
    <source>
        <dbReference type="Proteomes" id="UP000800235"/>
    </source>
</evidence>
<keyword evidence="5" id="KW-0808">Transferase</keyword>
<dbReference type="PANTHER" id="PTHR10102">
    <property type="entry name" value="DNA-DIRECTED RNA POLYMERASE, MITOCHONDRIAL"/>
    <property type="match status" value="1"/>
</dbReference>
<dbReference type="GO" id="GO:0006390">
    <property type="term" value="P:mitochondrial transcription"/>
    <property type="evidence" value="ECO:0007669"/>
    <property type="project" value="TreeGrafter"/>
</dbReference>
<evidence type="ECO:0000256" key="10">
    <source>
        <dbReference type="SAM" id="MobiDB-lite"/>
    </source>
</evidence>
<sequence length="1403" mass="155858">MLARAAKRRLKHQSPTSRHIAAAFNQLYLPWLCPAQLRWISLGPQSPPLDAIRPNHSKTSPHRDLSRSLATATDFYNSNTIDNVPFLSTAAPRAPALNTQPPPLSFLKPWTPQSPIVIHDAIATASPSVGRRLGIGGDCAELNQNLLACLAIGRLERAEAIVRRLGHLFTSDAPELINAHNMYIRNLVDSLLLGRSDVSLKKIQRWFEVDMRGKGVQADGDTYALMCRAAMISLSGYARDRTVRRYLNIAEEAGFLEETLASGEYQDAEWEELCNSRHEPLVAPKAQTESGGLSIETELEALSLPNASARMAVKAVDQKGLGLKSLTDSLTTLDNMEAVPYPHEMEGTKEEKDRAWGLLREAQLEEGIVDSSINRWKAEQANMMKMGINPKLRSRSMESLMWYWHRGLENAIKKELQEVAKVMESPAKHTGDTRLVYGPWLEAISPEKAAAIAIMVTLRYTISIGKTDLANGRTARGIYAGGKVGNLAERIGGGLENESMVIRERIRKKSMEARTEAFAQRSQKLGRHAHPEGSPASSTPRPHLEEPPSAWPLAVKIHIGALLVSKLVEIAKISVETSQSSDGSSVFTKRPAFEHKILHDKGKMYGRIVPDIKLVEMLTKEPPRYNIGLGGQLPMIVEPLPWTGFQKGGYLRYPARFMRYKGQDQIQKMYAEAAIEKGDMDQVFEGINVLSRTPWRINNNVLPVMLEAWNTGKGIADIPPESPQISYPPEPDASAPHDVKLKHKRACAAIDDEMAGLHSQRCFQNLQLEVARAFSKETFYYPHNIDFRGRAYPIPPYLNHMGADNARGLLMFAKGKPLGPTGLKWLKVHLSNVYGFDKASLSEREQFAMEHLDDVYDSASSPLNGKKWWLKAEDPWQCLACCFDLRNALDSPDPTQFVSHLAVHQDGTCNGLQHYAALGGDALGAAQVNLEPGDRPADIYTGVANLVKDAIAKDAEEGLPMAVALKDKITRKVVKQTVMTNVYGVTFVGARAQVHKQLDDIMPNLSACNVDNYHLSAYIATKIFKALAAMFTGAHDIQYWLSNCADRISTAITPEQINQLKARKEGKPLDPNIPKHQAKALMLAEKKLKTRVSKGAVAEFKSSVIWTTPLKLPVVQPYRASKTKEIFTSLQGITIREPKPDDPVSKRKQLQAFPPNFIHSLDATHMLLSALKCDEIGLTFASVHDSFWTHAGDVPVMNQVLRDAFVRMHSEDIVGRLASEFKARYKDSMRLASVYSRSVVGKRIVALRRERTAALRRMKKAERASHSAGTMADELLEEWERLQLLQSEDPELRRKGEEMVTPGSLFAEAGESSKGMDLPTIEAMEKTGLGSIPTNDTEDGLLEDKDEKIPPNVATRELKSNTRKKPQQVEGKVTVWVPLTIPAVPPKGDFDVSRLKNSTYFFS</sequence>
<dbReference type="EMBL" id="MU007055">
    <property type="protein sequence ID" value="KAF2428308.1"/>
    <property type="molecule type" value="Genomic_DNA"/>
</dbReference>
<keyword evidence="4" id="KW-0240">DNA-directed RNA polymerase</keyword>
<dbReference type="Gene3D" id="1.10.287.280">
    <property type="match status" value="1"/>
</dbReference>
<dbReference type="InterPro" id="IPR043502">
    <property type="entry name" value="DNA/RNA_pol_sf"/>
</dbReference>
<evidence type="ECO:0000256" key="6">
    <source>
        <dbReference type="ARBA" id="ARBA00022695"/>
    </source>
</evidence>
<keyword evidence="7" id="KW-0809">Transit peptide</keyword>
<dbReference type="Pfam" id="PF14700">
    <property type="entry name" value="RPOL_N"/>
    <property type="match status" value="1"/>
</dbReference>
<comment type="function">
    <text evidence="1">DNA-dependent RNA polymerase catalyzes the transcription of DNA into RNA using the four ribonucleoside triphosphates as substrates.</text>
</comment>
<dbReference type="InterPro" id="IPR002092">
    <property type="entry name" value="DNA-dir_Rpol_phage-type"/>
</dbReference>
<comment type="similarity">
    <text evidence="2">Belongs to the phage and mitochondrial RNA polymerase family.</text>
</comment>
<feature type="region of interest" description="Disordered" evidence="10">
    <location>
        <begin position="513"/>
        <end position="547"/>
    </location>
</feature>
<dbReference type="GO" id="GO:0001018">
    <property type="term" value="F:mitochondrial promoter sequence-specific DNA binding"/>
    <property type="evidence" value="ECO:0007669"/>
    <property type="project" value="TreeGrafter"/>
</dbReference>
<dbReference type="Proteomes" id="UP000800235">
    <property type="component" value="Unassembled WGS sequence"/>
</dbReference>
<dbReference type="FunFam" id="1.10.287.280:FF:000001">
    <property type="entry name" value="DNA-directed RNA polymerase"/>
    <property type="match status" value="1"/>
</dbReference>
<dbReference type="Gene3D" id="1.10.1320.10">
    <property type="entry name" value="DNA-directed RNA polymerase, N-terminal domain"/>
    <property type="match status" value="1"/>
</dbReference>
<dbReference type="GO" id="GO:0034245">
    <property type="term" value="C:mitochondrial DNA-directed RNA polymerase complex"/>
    <property type="evidence" value="ECO:0007669"/>
    <property type="project" value="TreeGrafter"/>
</dbReference>
<evidence type="ECO:0000259" key="11">
    <source>
        <dbReference type="SMART" id="SM01311"/>
    </source>
</evidence>
<evidence type="ECO:0000256" key="7">
    <source>
        <dbReference type="ARBA" id="ARBA00022946"/>
    </source>
</evidence>
<dbReference type="InterPro" id="IPR037159">
    <property type="entry name" value="RNA_POL_N_sf"/>
</dbReference>
<evidence type="ECO:0000256" key="1">
    <source>
        <dbReference type="ARBA" id="ARBA00004026"/>
    </source>
</evidence>